<dbReference type="Gene3D" id="3.40.30.10">
    <property type="entry name" value="Glutaredoxin"/>
    <property type="match status" value="1"/>
</dbReference>
<gene>
    <name evidence="1" type="ORF">FYJ51_09325</name>
</gene>
<evidence type="ECO:0000313" key="1">
    <source>
        <dbReference type="EMBL" id="MSS59100.1"/>
    </source>
</evidence>
<dbReference type="Proteomes" id="UP000461880">
    <property type="component" value="Unassembled WGS sequence"/>
</dbReference>
<evidence type="ECO:0000313" key="2">
    <source>
        <dbReference type="Proteomes" id="UP000461880"/>
    </source>
</evidence>
<dbReference type="AlphaFoldDB" id="A0A7X2NTC8"/>
<name>A0A7X2NTC8_9FIRM</name>
<protein>
    <submittedName>
        <fullName evidence="1">Glutaredoxin</fullName>
    </submittedName>
</protein>
<comment type="caution">
    <text evidence="1">The sequence shown here is derived from an EMBL/GenBank/DDBJ whole genome shotgun (WGS) entry which is preliminary data.</text>
</comment>
<keyword evidence="2" id="KW-1185">Reference proteome</keyword>
<accession>A0A7X2NTC8</accession>
<reference evidence="1 2" key="1">
    <citation type="submission" date="2019-08" db="EMBL/GenBank/DDBJ databases">
        <title>In-depth cultivation of the pig gut microbiome towards novel bacterial diversity and tailored functional studies.</title>
        <authorList>
            <person name="Wylensek D."/>
            <person name="Hitch T.C.A."/>
            <person name="Clavel T."/>
        </authorList>
    </citation>
    <scope>NUCLEOTIDE SEQUENCE [LARGE SCALE GENOMIC DNA]</scope>
    <source>
        <strain evidence="1 2">Oil+RF-744-GAM-WT-6</strain>
    </source>
</reference>
<organism evidence="1 2">
    <name type="scientific">Stecheria intestinalis</name>
    <dbReference type="NCBI Taxonomy" id="2606630"/>
    <lineage>
        <taxon>Bacteria</taxon>
        <taxon>Bacillati</taxon>
        <taxon>Bacillota</taxon>
        <taxon>Erysipelotrichia</taxon>
        <taxon>Erysipelotrichales</taxon>
        <taxon>Erysipelotrichaceae</taxon>
        <taxon>Stecheria</taxon>
    </lineage>
</organism>
<dbReference type="RefSeq" id="WP_105304487.1">
    <property type="nucleotide sequence ID" value="NZ_JAQXPC010000091.1"/>
</dbReference>
<proteinExistence type="predicted"/>
<dbReference type="EMBL" id="VUMN01000023">
    <property type="protein sequence ID" value="MSS59100.1"/>
    <property type="molecule type" value="Genomic_DNA"/>
</dbReference>
<sequence length="100" mass="11180">MIRIYGMPTCPYCSYVEAQIKGSSKFQYIDIGSDVRYMHEFLELRDHDPVFDHSKAIGDVGIPCFVREDGTVSLKPEDFGLKEYGSEETGKACSIDGKGC</sequence>